<name>A0ABS9WH35_9ACTN</name>
<sequence>MPKVGPKGLLGIAAAVWMAAGTSIATLGVQALMQEGATAPWWLTALLVAGALAVFALFHSRVFQPLVAKHVARIRAYDEPQGVHRFFDAKGYLIMAVMMGGGISLRTFGLVPPWFIAFFYTGLGVALGFAGITFLVHCLHGDARPLSPHRSHFSA</sequence>
<keyword evidence="3" id="KW-1185">Reference proteome</keyword>
<evidence type="ECO:0000256" key="1">
    <source>
        <dbReference type="SAM" id="Phobius"/>
    </source>
</evidence>
<dbReference type="RefSeq" id="WP_242165150.1">
    <property type="nucleotide sequence ID" value="NZ_JAJMLW010000002.1"/>
</dbReference>
<feature type="transmembrane region" description="Helical" evidence="1">
    <location>
        <begin position="114"/>
        <end position="136"/>
    </location>
</feature>
<accession>A0ABS9WH35</accession>
<evidence type="ECO:0000313" key="2">
    <source>
        <dbReference type="EMBL" id="MCI2242188.1"/>
    </source>
</evidence>
<proteinExistence type="predicted"/>
<keyword evidence="1" id="KW-0472">Membrane</keyword>
<comment type="caution">
    <text evidence="2">The sequence shown here is derived from an EMBL/GenBank/DDBJ whole genome shotgun (WGS) entry which is preliminary data.</text>
</comment>
<protein>
    <submittedName>
        <fullName evidence="2">Uncharacterized protein</fullName>
    </submittedName>
</protein>
<feature type="transmembrane region" description="Helical" evidence="1">
    <location>
        <begin position="91"/>
        <end position="108"/>
    </location>
</feature>
<feature type="transmembrane region" description="Helical" evidence="1">
    <location>
        <begin position="39"/>
        <end position="58"/>
    </location>
</feature>
<feature type="transmembrane region" description="Helical" evidence="1">
    <location>
        <begin position="12"/>
        <end position="33"/>
    </location>
</feature>
<keyword evidence="1" id="KW-0812">Transmembrane</keyword>
<evidence type="ECO:0000313" key="3">
    <source>
        <dbReference type="Proteomes" id="UP001430755"/>
    </source>
</evidence>
<keyword evidence="1" id="KW-1133">Transmembrane helix</keyword>
<organism evidence="2 3">
    <name type="scientific">Adlercreutzia faecimuris</name>
    <dbReference type="NCBI Taxonomy" id="2897341"/>
    <lineage>
        <taxon>Bacteria</taxon>
        <taxon>Bacillati</taxon>
        <taxon>Actinomycetota</taxon>
        <taxon>Coriobacteriia</taxon>
        <taxon>Eggerthellales</taxon>
        <taxon>Eggerthellaceae</taxon>
        <taxon>Adlercreutzia</taxon>
    </lineage>
</organism>
<dbReference type="Proteomes" id="UP001430755">
    <property type="component" value="Unassembled WGS sequence"/>
</dbReference>
<dbReference type="EMBL" id="JAJMLW010000002">
    <property type="protein sequence ID" value="MCI2242188.1"/>
    <property type="molecule type" value="Genomic_DNA"/>
</dbReference>
<reference evidence="2" key="1">
    <citation type="submission" date="2021-11" db="EMBL/GenBank/DDBJ databases">
        <title>A Novel Adlercreutzia Species, isolated from a Allomyrina dichotoma larva feces.</title>
        <authorList>
            <person name="Suh M.K."/>
        </authorList>
    </citation>
    <scope>NUCLEOTIDE SEQUENCE</scope>
    <source>
        <strain evidence="2">JBNU-10</strain>
    </source>
</reference>
<gene>
    <name evidence="2" type="ORF">LPT13_07470</name>
</gene>